<organism evidence="1 2">
    <name type="scientific">Chitinophaga filiformis</name>
    <name type="common">Myxococcus filiformis</name>
    <name type="synonym">Flexibacter filiformis</name>
    <dbReference type="NCBI Taxonomy" id="104663"/>
    <lineage>
        <taxon>Bacteria</taxon>
        <taxon>Pseudomonadati</taxon>
        <taxon>Bacteroidota</taxon>
        <taxon>Chitinophagia</taxon>
        <taxon>Chitinophagales</taxon>
        <taxon>Chitinophagaceae</taxon>
        <taxon>Chitinophaga</taxon>
    </lineage>
</organism>
<reference evidence="1 2" key="1">
    <citation type="submission" date="2016-10" db="EMBL/GenBank/DDBJ databases">
        <authorList>
            <person name="de Groot N.N."/>
        </authorList>
    </citation>
    <scope>NUCLEOTIDE SEQUENCE [LARGE SCALE GENOMIC DNA]</scope>
    <source>
        <strain evidence="1 2">DSM 527</strain>
    </source>
</reference>
<accession>A0A1G7LUV8</accession>
<sequence length="74" mass="8398">MKKQLHIIPVILLALISMSAMKFTKVYICKSPTSYSYHKGYCDGLKRCTHDIDSVTVQEAKAMGKDHPCGYCYH</sequence>
<evidence type="ECO:0000313" key="2">
    <source>
        <dbReference type="Proteomes" id="UP000199045"/>
    </source>
</evidence>
<dbReference type="EMBL" id="FNBN01000002">
    <property type="protein sequence ID" value="SDF52739.1"/>
    <property type="molecule type" value="Genomic_DNA"/>
</dbReference>
<name>A0A1G7LUV8_CHIFI</name>
<dbReference type="AlphaFoldDB" id="A0A1G7LUV8"/>
<dbReference type="Proteomes" id="UP000199045">
    <property type="component" value="Unassembled WGS sequence"/>
</dbReference>
<evidence type="ECO:0000313" key="1">
    <source>
        <dbReference type="EMBL" id="SDF52739.1"/>
    </source>
</evidence>
<protein>
    <submittedName>
        <fullName evidence="1">Uncharacterized protein</fullName>
    </submittedName>
</protein>
<proteinExistence type="predicted"/>
<dbReference type="STRING" id="104663.SAMN04488121_102180"/>
<gene>
    <name evidence="1" type="ORF">SAMN04488121_102180</name>
</gene>